<dbReference type="RefSeq" id="WP_246039300.1">
    <property type="nucleotide sequence ID" value="NZ_BIFT01000002.1"/>
</dbReference>
<dbReference type="GO" id="GO:0003934">
    <property type="term" value="F:GTP cyclohydrolase I activity"/>
    <property type="evidence" value="ECO:0007669"/>
    <property type="project" value="UniProtKB-UniRule"/>
</dbReference>
<evidence type="ECO:0000256" key="1">
    <source>
        <dbReference type="ARBA" id="ARBA00001052"/>
    </source>
</evidence>
<dbReference type="Gene3D" id="1.10.286.10">
    <property type="match status" value="1"/>
</dbReference>
<dbReference type="GO" id="GO:0006729">
    <property type="term" value="P:tetrahydrobiopterin biosynthetic process"/>
    <property type="evidence" value="ECO:0007669"/>
    <property type="project" value="TreeGrafter"/>
</dbReference>
<organism evidence="8 9">
    <name type="scientific">Dictyobacter alpinus</name>
    <dbReference type="NCBI Taxonomy" id="2014873"/>
    <lineage>
        <taxon>Bacteria</taxon>
        <taxon>Bacillati</taxon>
        <taxon>Chloroflexota</taxon>
        <taxon>Ktedonobacteria</taxon>
        <taxon>Ktedonobacterales</taxon>
        <taxon>Dictyobacteraceae</taxon>
        <taxon>Dictyobacter</taxon>
    </lineage>
</organism>
<comment type="pathway">
    <text evidence="2 5">Cofactor biosynthesis; 7,8-dihydroneopterin triphosphate biosynthesis; 7,8-dihydroneopterin triphosphate from GTP: step 1/1.</text>
</comment>
<evidence type="ECO:0000256" key="3">
    <source>
        <dbReference type="ARBA" id="ARBA00022563"/>
    </source>
</evidence>
<dbReference type="Gene3D" id="3.30.1130.10">
    <property type="match status" value="1"/>
</dbReference>
<dbReference type="PANTHER" id="PTHR11109">
    <property type="entry name" value="GTP CYCLOHYDROLASE I"/>
    <property type="match status" value="1"/>
</dbReference>
<dbReference type="NCBIfam" id="NF006826">
    <property type="entry name" value="PRK09347.1-3"/>
    <property type="match status" value="1"/>
</dbReference>
<dbReference type="FunFam" id="3.30.1130.10:FF:000001">
    <property type="entry name" value="GTP cyclohydrolase 1"/>
    <property type="match status" value="1"/>
</dbReference>
<protein>
    <recommendedName>
        <fullName evidence="5">GTP cyclohydrolase 1</fullName>
        <ecNumber evidence="5">3.5.4.16</ecNumber>
    </recommendedName>
    <alternativeName>
        <fullName evidence="5">GTP cyclohydrolase I</fullName>
        <shortName evidence="5">GTP-CH-I</shortName>
    </alternativeName>
</protein>
<evidence type="ECO:0000256" key="6">
    <source>
        <dbReference type="SAM" id="MobiDB-lite"/>
    </source>
</evidence>
<dbReference type="GO" id="GO:0005525">
    <property type="term" value="F:GTP binding"/>
    <property type="evidence" value="ECO:0007669"/>
    <property type="project" value="UniProtKB-KW"/>
</dbReference>
<keyword evidence="5" id="KW-0479">Metal-binding</keyword>
<feature type="binding site" evidence="5">
    <location>
        <position position="120"/>
    </location>
    <ligand>
        <name>Zn(2+)</name>
        <dbReference type="ChEBI" id="CHEBI:29105"/>
    </ligand>
</feature>
<dbReference type="GO" id="GO:0046654">
    <property type="term" value="P:tetrahydrofolate biosynthetic process"/>
    <property type="evidence" value="ECO:0007669"/>
    <property type="project" value="UniProtKB-UniRule"/>
</dbReference>
<dbReference type="GO" id="GO:0005737">
    <property type="term" value="C:cytoplasm"/>
    <property type="evidence" value="ECO:0007669"/>
    <property type="project" value="TreeGrafter"/>
</dbReference>
<dbReference type="PANTHER" id="PTHR11109:SF7">
    <property type="entry name" value="GTP CYCLOHYDROLASE 1"/>
    <property type="match status" value="1"/>
</dbReference>
<keyword evidence="5" id="KW-0547">Nucleotide-binding</keyword>
<accession>A0A402BID7</accession>
<dbReference type="InterPro" id="IPR043133">
    <property type="entry name" value="GTP-CH-I_C/QueF"/>
</dbReference>
<feature type="domain" description="GTP cyclohydrolase I" evidence="7">
    <location>
        <begin position="59"/>
        <end position="226"/>
    </location>
</feature>
<keyword evidence="9" id="KW-1185">Reference proteome</keyword>
<gene>
    <name evidence="5" type="primary">folE</name>
    <name evidence="8" type="ORF">KDA_66190</name>
</gene>
<feature type="compositionally biased region" description="Basic and acidic residues" evidence="6">
    <location>
        <begin position="1"/>
        <end position="10"/>
    </location>
</feature>
<dbReference type="AlphaFoldDB" id="A0A402BID7"/>
<keyword evidence="5" id="KW-0342">GTP-binding</keyword>
<dbReference type="SUPFAM" id="SSF55620">
    <property type="entry name" value="Tetrahydrobiopterin biosynthesis enzymes-like"/>
    <property type="match status" value="1"/>
</dbReference>
<dbReference type="GO" id="GO:0008270">
    <property type="term" value="F:zinc ion binding"/>
    <property type="evidence" value="ECO:0007669"/>
    <property type="project" value="UniProtKB-UniRule"/>
</dbReference>
<evidence type="ECO:0000313" key="9">
    <source>
        <dbReference type="Proteomes" id="UP000287171"/>
    </source>
</evidence>
<keyword evidence="3 5" id="KW-0554">One-carbon metabolism</keyword>
<comment type="similarity">
    <text evidence="5">Belongs to the GTP cyclohydrolase I family.</text>
</comment>
<feature type="binding site" evidence="5">
    <location>
        <position position="123"/>
    </location>
    <ligand>
        <name>Zn(2+)</name>
        <dbReference type="ChEBI" id="CHEBI:29105"/>
    </ligand>
</feature>
<feature type="binding site" evidence="5">
    <location>
        <position position="191"/>
    </location>
    <ligand>
        <name>Zn(2+)</name>
        <dbReference type="ChEBI" id="CHEBI:29105"/>
    </ligand>
</feature>
<dbReference type="InterPro" id="IPR001474">
    <property type="entry name" value="GTP_CycHdrlase_I"/>
</dbReference>
<dbReference type="Pfam" id="PF01227">
    <property type="entry name" value="GTP_cyclohydroI"/>
    <property type="match status" value="1"/>
</dbReference>
<comment type="caution">
    <text evidence="8">The sequence shown here is derived from an EMBL/GenBank/DDBJ whole genome shotgun (WGS) entry which is preliminary data.</text>
</comment>
<keyword evidence="4 5" id="KW-0378">Hydrolase</keyword>
<dbReference type="EC" id="3.5.4.16" evidence="5"/>
<name>A0A402BID7_9CHLR</name>
<keyword evidence="5" id="KW-0862">Zinc</keyword>
<dbReference type="HAMAP" id="MF_00223">
    <property type="entry name" value="FolE"/>
    <property type="match status" value="1"/>
</dbReference>
<dbReference type="InterPro" id="IPR020602">
    <property type="entry name" value="GTP_CycHdrlase_I_dom"/>
</dbReference>
<sequence length="229" mass="25841">MVLHLDRDHSMNNGHAQNNGHRKDVPLLEQEQEQVVVAEKQAATATPKVDYPRLLELGRELLVALGEDPDREGLAGTPRRWADWWREFVEYDPGTTDTTFSSVSTDQIVCVSGMRVFSLCEHHLLPMWCDVAIGYIPGDKVLGLSKFARIAHQFAHQLQIQERLGQQIADEVSRITGTNHVAVIVKGEHLCMSARGIRTPGVMTSSVMRGAFRNDRDLRMEFMQMVQPQ</sequence>
<feature type="region of interest" description="Disordered" evidence="6">
    <location>
        <begin position="1"/>
        <end position="21"/>
    </location>
</feature>
<evidence type="ECO:0000313" key="8">
    <source>
        <dbReference type="EMBL" id="GCE31135.1"/>
    </source>
</evidence>
<evidence type="ECO:0000256" key="5">
    <source>
        <dbReference type="HAMAP-Rule" id="MF_00223"/>
    </source>
</evidence>
<evidence type="ECO:0000256" key="4">
    <source>
        <dbReference type="ARBA" id="ARBA00022801"/>
    </source>
</evidence>
<dbReference type="InterPro" id="IPR043134">
    <property type="entry name" value="GTP-CH-I_N"/>
</dbReference>
<dbReference type="EMBL" id="BIFT01000002">
    <property type="protein sequence ID" value="GCE31135.1"/>
    <property type="molecule type" value="Genomic_DNA"/>
</dbReference>
<evidence type="ECO:0000256" key="2">
    <source>
        <dbReference type="ARBA" id="ARBA00005080"/>
    </source>
</evidence>
<comment type="catalytic activity">
    <reaction evidence="1 5">
        <text>GTP + H2O = 7,8-dihydroneopterin 3'-triphosphate + formate + H(+)</text>
        <dbReference type="Rhea" id="RHEA:17473"/>
        <dbReference type="ChEBI" id="CHEBI:15377"/>
        <dbReference type="ChEBI" id="CHEBI:15378"/>
        <dbReference type="ChEBI" id="CHEBI:15740"/>
        <dbReference type="ChEBI" id="CHEBI:37565"/>
        <dbReference type="ChEBI" id="CHEBI:58462"/>
        <dbReference type="EC" id="3.5.4.16"/>
    </reaction>
</comment>
<dbReference type="GO" id="GO:0006730">
    <property type="term" value="P:one-carbon metabolic process"/>
    <property type="evidence" value="ECO:0007669"/>
    <property type="project" value="UniProtKB-UniRule"/>
</dbReference>
<reference evidence="9" key="1">
    <citation type="submission" date="2018-12" db="EMBL/GenBank/DDBJ databases">
        <title>Tengunoibacter tsumagoiensis gen. nov., sp. nov., Dictyobacter kobayashii sp. nov., D. alpinus sp. nov., and D. joshuensis sp. nov. and description of Dictyobacteraceae fam. nov. within the order Ktedonobacterales isolated from Tengu-no-mugimeshi.</title>
        <authorList>
            <person name="Wang C.M."/>
            <person name="Zheng Y."/>
            <person name="Sakai Y."/>
            <person name="Toyoda A."/>
            <person name="Minakuchi Y."/>
            <person name="Abe K."/>
            <person name="Yokota A."/>
            <person name="Yabe S."/>
        </authorList>
    </citation>
    <scope>NUCLEOTIDE SEQUENCE [LARGE SCALE GENOMIC DNA]</scope>
    <source>
        <strain evidence="9">Uno16</strain>
    </source>
</reference>
<dbReference type="Proteomes" id="UP000287171">
    <property type="component" value="Unassembled WGS sequence"/>
</dbReference>
<comment type="subunit">
    <text evidence="5">Homopolymer.</text>
</comment>
<proteinExistence type="inferred from homology"/>
<dbReference type="UniPathway" id="UPA00848">
    <property type="reaction ID" value="UER00151"/>
</dbReference>
<evidence type="ECO:0000259" key="7">
    <source>
        <dbReference type="Pfam" id="PF01227"/>
    </source>
</evidence>